<evidence type="ECO:0000256" key="4">
    <source>
        <dbReference type="ARBA" id="ARBA00022490"/>
    </source>
</evidence>
<evidence type="ECO:0000313" key="19">
    <source>
        <dbReference type="Ensembl" id="ENSCCRP00015027069.1"/>
    </source>
</evidence>
<dbReference type="SMART" id="SM01289">
    <property type="entry name" value="PYRIN"/>
    <property type="match status" value="1"/>
</dbReference>
<dbReference type="InterPro" id="IPR041075">
    <property type="entry name" value="NOD1/2_WH"/>
</dbReference>
<feature type="compositionally biased region" description="Basic and acidic residues" evidence="14">
    <location>
        <begin position="645"/>
        <end position="657"/>
    </location>
</feature>
<dbReference type="InterPro" id="IPR001315">
    <property type="entry name" value="CARD"/>
</dbReference>
<dbReference type="SMART" id="SM01288">
    <property type="entry name" value="FISNA"/>
    <property type="match status" value="1"/>
</dbReference>
<dbReference type="InterPro" id="IPR041267">
    <property type="entry name" value="NLRP_HD2"/>
</dbReference>
<evidence type="ECO:0000256" key="14">
    <source>
        <dbReference type="SAM" id="MobiDB-lite"/>
    </source>
</evidence>
<dbReference type="Ensembl" id="ENSCCRT00015028018.1">
    <property type="protein sequence ID" value="ENSCCRP00015027069.1"/>
    <property type="gene ID" value="ENSCCRG00015011427.1"/>
</dbReference>
<evidence type="ECO:0000259" key="16">
    <source>
        <dbReference type="PROSITE" id="PS50824"/>
    </source>
</evidence>
<evidence type="ECO:0000256" key="10">
    <source>
        <dbReference type="ARBA" id="ARBA00022859"/>
    </source>
</evidence>
<dbReference type="GO" id="GO:0005886">
    <property type="term" value="C:plasma membrane"/>
    <property type="evidence" value="ECO:0007669"/>
    <property type="project" value="UniProtKB-SubCell"/>
</dbReference>
<comment type="subcellular location">
    <subcellularLocation>
        <location evidence="1">Cell membrane</location>
    </subcellularLocation>
    <subcellularLocation>
        <location evidence="2">Cytoplasm</location>
        <location evidence="2">Cytosol</location>
    </subcellularLocation>
</comment>
<evidence type="ECO:0000256" key="9">
    <source>
        <dbReference type="ARBA" id="ARBA00022840"/>
    </source>
</evidence>
<dbReference type="PANTHER" id="PTHR24106">
    <property type="entry name" value="NACHT, LRR AND CARD DOMAINS-CONTAINING"/>
    <property type="match status" value="1"/>
</dbReference>
<dbReference type="PROSITE" id="PS50837">
    <property type="entry name" value="NACHT"/>
    <property type="match status" value="1"/>
</dbReference>
<reference evidence="19" key="1">
    <citation type="submission" date="2025-05" db="UniProtKB">
        <authorList>
            <consortium name="Ensembl"/>
        </authorList>
    </citation>
    <scope>IDENTIFICATION</scope>
</reference>
<name>A0A8C1YSG1_CYPCA</name>
<keyword evidence="5" id="KW-0399">Innate immunity</keyword>
<evidence type="ECO:0000259" key="15">
    <source>
        <dbReference type="PROSITE" id="PS50209"/>
    </source>
</evidence>
<evidence type="ECO:0000259" key="17">
    <source>
        <dbReference type="PROSITE" id="PS50837"/>
    </source>
</evidence>
<evidence type="ECO:0000259" key="18">
    <source>
        <dbReference type="PROSITE" id="PS51830"/>
    </source>
</evidence>
<dbReference type="InterPro" id="IPR025307">
    <property type="entry name" value="FIIND_dom"/>
</dbReference>
<dbReference type="InterPro" id="IPR011029">
    <property type="entry name" value="DEATH-like_dom_sf"/>
</dbReference>
<dbReference type="CDD" id="cd08321">
    <property type="entry name" value="Pyrin_ASC-like"/>
    <property type="match status" value="1"/>
</dbReference>
<organism evidence="19 20">
    <name type="scientific">Cyprinus carpio</name>
    <name type="common">Common carp</name>
    <dbReference type="NCBI Taxonomy" id="7962"/>
    <lineage>
        <taxon>Eukaryota</taxon>
        <taxon>Metazoa</taxon>
        <taxon>Chordata</taxon>
        <taxon>Craniata</taxon>
        <taxon>Vertebrata</taxon>
        <taxon>Euteleostomi</taxon>
        <taxon>Actinopterygii</taxon>
        <taxon>Neopterygii</taxon>
        <taxon>Teleostei</taxon>
        <taxon>Ostariophysi</taxon>
        <taxon>Cypriniformes</taxon>
        <taxon>Cyprinidae</taxon>
        <taxon>Cyprininae</taxon>
        <taxon>Cyprinus</taxon>
    </lineage>
</organism>
<keyword evidence="3" id="KW-1003">Cell membrane</keyword>
<evidence type="ECO:0000256" key="6">
    <source>
        <dbReference type="ARBA" id="ARBA00022614"/>
    </source>
</evidence>
<dbReference type="GO" id="GO:0045087">
    <property type="term" value="P:innate immune response"/>
    <property type="evidence" value="ECO:0007669"/>
    <property type="project" value="UniProtKB-KW"/>
</dbReference>
<evidence type="ECO:0000256" key="8">
    <source>
        <dbReference type="ARBA" id="ARBA00022741"/>
    </source>
</evidence>
<feature type="domain" description="NACHT" evidence="17">
    <location>
        <begin position="184"/>
        <end position="318"/>
    </location>
</feature>
<feature type="domain" description="FIIND" evidence="18">
    <location>
        <begin position="739"/>
        <end position="1010"/>
    </location>
</feature>
<keyword evidence="12" id="KW-0564">Palmitate</keyword>
<dbReference type="GO" id="GO:0005829">
    <property type="term" value="C:cytosol"/>
    <property type="evidence" value="ECO:0007669"/>
    <property type="project" value="UniProtKB-SubCell"/>
</dbReference>
<dbReference type="Pfam" id="PF02758">
    <property type="entry name" value="PYRIN"/>
    <property type="match status" value="1"/>
</dbReference>
<dbReference type="GO" id="GO:0042981">
    <property type="term" value="P:regulation of apoptotic process"/>
    <property type="evidence" value="ECO:0007669"/>
    <property type="project" value="InterPro"/>
</dbReference>
<dbReference type="PROSITE" id="PS50824">
    <property type="entry name" value="DAPIN"/>
    <property type="match status" value="1"/>
</dbReference>
<keyword evidence="13" id="KW-0449">Lipoprotein</keyword>
<dbReference type="Proteomes" id="UP000694700">
    <property type="component" value="Unplaced"/>
</dbReference>
<accession>A0A8C1YSG1</accession>
<dbReference type="Pfam" id="PF05729">
    <property type="entry name" value="NACHT"/>
    <property type="match status" value="1"/>
</dbReference>
<keyword evidence="8" id="KW-0547">Nucleotide-binding</keyword>
<dbReference type="InterPro" id="IPR051261">
    <property type="entry name" value="NLR"/>
</dbReference>
<dbReference type="SUPFAM" id="SSF47986">
    <property type="entry name" value="DEATH domain"/>
    <property type="match status" value="2"/>
</dbReference>
<evidence type="ECO:0000256" key="12">
    <source>
        <dbReference type="ARBA" id="ARBA00023139"/>
    </source>
</evidence>
<feature type="region of interest" description="Disordered" evidence="14">
    <location>
        <begin position="1002"/>
        <end position="1308"/>
    </location>
</feature>
<feature type="domain" description="CARD" evidence="15">
    <location>
        <begin position="1309"/>
        <end position="1392"/>
    </location>
</feature>
<evidence type="ECO:0000256" key="7">
    <source>
        <dbReference type="ARBA" id="ARBA00022737"/>
    </source>
</evidence>
<keyword evidence="10" id="KW-0391">Immunity</keyword>
<dbReference type="Pfam" id="PF17779">
    <property type="entry name" value="WHD_NOD2"/>
    <property type="match status" value="1"/>
</dbReference>
<evidence type="ECO:0000256" key="1">
    <source>
        <dbReference type="ARBA" id="ARBA00004236"/>
    </source>
</evidence>
<dbReference type="Pfam" id="PF17776">
    <property type="entry name" value="NLRC4_HD2"/>
    <property type="match status" value="1"/>
</dbReference>
<dbReference type="Pfam" id="PF13553">
    <property type="entry name" value="FIIND"/>
    <property type="match status" value="1"/>
</dbReference>
<dbReference type="Pfam" id="PF14484">
    <property type="entry name" value="FISNA"/>
    <property type="match status" value="1"/>
</dbReference>
<dbReference type="Ensembl" id="ENSCCRT00015028019.1">
    <property type="protein sequence ID" value="ENSCCRP00015027070.1"/>
    <property type="gene ID" value="ENSCCRG00015011427.1"/>
</dbReference>
<evidence type="ECO:0000256" key="11">
    <source>
        <dbReference type="ARBA" id="ARBA00023136"/>
    </source>
</evidence>
<sequence length="1392" mass="163802">MASVKELLVNSLNELIKDDLRMFQWYLKNHKLIPKSEMENADVSDTVDKMEECFGPEEAVKITVDILRKMNKNPLAEELENKYNEGSTADSKTDLHDYRKISFNLKNKLQLDYRQILVGDSQTCHQKYPNDIYTDLYVVENDTGGTVSEHKVKQIELNHNRFSAKDMAMTCNDMFKDHMGRRNRKVLMPGIAGVGKTVSVNKFILDWAEGKENQDILFVFPLPFRRLNMNTQKYSLMELLNKYFFSGPEELSSLPEGDGKVMFIFDGLDEYLFPLNFKQRNRLTDVYKKTTVSKIVTNLIKRRLVSSALIWITSRPAAAGLIPRDYIDQVTELRGFNDEQKEQYFIKNSSPEVAGKIIRHIRNSRSLCIFSHIPVFCWISLTVLQPLLARESNDKTPTTLTEMYTSFLLSQKQQMEKKFLDNPELKPKDRCFDRVILKLGKLAFKQLLKGNLIFYEEDLEECGVDVSEGSVYFGFCTQIFQEEKAVSERKVYSYIHRSVQEFLAALYVFFKHKHSGKQTFLNSRREIMLLKSNNFKNSKKSLFDLRKAAVNKALQSKPGHLDLFLQFLLGLSLESDQSDLKELLPRLELKTENVKETADYIKQMIENEKCQSELKDDFGEDLSAQNLSSAQWSALKSSEETLERSELQQFSRSDEGQRLAATPNQRRAVVDHEGQIMMTAGLKCSCDLTLDPNTADSQFIHKPHTNDHDTQITGSCNLKSSGLSTDPLLKCQSCVHIAEPDQWVQIEPLLCTDEGASKFRLSTRPGRYECVRTRMRWVCDCDVTLQYHTVDGRFLNTELERLQCNRIGPVMDVTVISGKLEEVHLPHYACLGESKASLRDAVKVLSIEDEGSYVEPVQLTRFHAKIVQPSFSRKTLIINWKKQWDEHCDLLLYMRSKAPLILHVYLFPFDDCAKEKVEKKEESNVLIPHPRPDRPFRMKTPHILDVPGANVHPIEGITLRREMDPNYFKIKTRLENDLQMTLTRGQDKEDVWTATLEKDELDLIHPQRDETRPQRDETRPQRDEMRPQRDETWPQRDEARPQRDETRPQRDETCPQRDEMRQQRDEARPQRDETHPQRDESHPQRDETRPQRDETCPQRDETCPQRDEMRPQRDETCPQRDETRPQREESHPQRVETCPQRDERHPQREETRPQRDESHPQRDEKRPQREESRPQREESRPQRDETCPQRDETRPQRDETYPQRDETHPQRDESHPQRDETCPQRDERHPQREETRPQRDESHPQRDEKRPQREESRPQREESRPQRDETCPQRDETRPQRDETYPQRDESRPQRDESHPQRDETHLMSEADKARYFDDHWPDLIQRVTNVQIIADKLLQQKLIHPEQYSEIKQSLTIQEGMRKICDIIRKHDNTMKAKLISILQEEKLFHF</sequence>
<keyword evidence="9" id="KW-0067">ATP-binding</keyword>
<dbReference type="Pfam" id="PF23679">
    <property type="entry name" value="UPA-FIIND"/>
    <property type="match status" value="1"/>
</dbReference>
<keyword evidence="6" id="KW-0433">Leucine-rich repeat</keyword>
<keyword evidence="7" id="KW-0677">Repeat</keyword>
<dbReference type="InterPro" id="IPR027417">
    <property type="entry name" value="P-loop_NTPase"/>
</dbReference>
<protein>
    <submittedName>
        <fullName evidence="19">Uncharacterized protein</fullName>
    </submittedName>
</protein>
<dbReference type="InterPro" id="IPR029495">
    <property type="entry name" value="NACHT-assoc"/>
</dbReference>
<evidence type="ECO:0000313" key="20">
    <source>
        <dbReference type="Proteomes" id="UP000694700"/>
    </source>
</evidence>
<dbReference type="Gene3D" id="1.10.533.10">
    <property type="entry name" value="Death Domain, Fas"/>
    <property type="match status" value="2"/>
</dbReference>
<dbReference type="FunFam" id="3.40.50.300:FF:000210">
    <property type="entry name" value="Si:dkey-16p6.1"/>
    <property type="match status" value="1"/>
</dbReference>
<dbReference type="PROSITE" id="PS51830">
    <property type="entry name" value="FIIND"/>
    <property type="match status" value="1"/>
</dbReference>
<evidence type="ECO:0000256" key="5">
    <source>
        <dbReference type="ARBA" id="ARBA00022588"/>
    </source>
</evidence>
<dbReference type="GO" id="GO:0005524">
    <property type="term" value="F:ATP binding"/>
    <property type="evidence" value="ECO:0007669"/>
    <property type="project" value="UniProtKB-KW"/>
</dbReference>
<proteinExistence type="predicted"/>
<evidence type="ECO:0000256" key="2">
    <source>
        <dbReference type="ARBA" id="ARBA00004514"/>
    </source>
</evidence>
<dbReference type="InterPro" id="IPR007111">
    <property type="entry name" value="NACHT_NTPase"/>
</dbReference>
<dbReference type="PROSITE" id="PS50209">
    <property type="entry name" value="CARD"/>
    <property type="match status" value="1"/>
</dbReference>
<keyword evidence="11" id="KW-0472">Membrane</keyword>
<dbReference type="Gene3D" id="3.40.50.300">
    <property type="entry name" value="P-loop containing nucleotide triphosphate hydrolases"/>
    <property type="match status" value="1"/>
</dbReference>
<feature type="domain" description="Pyrin" evidence="16">
    <location>
        <begin position="1"/>
        <end position="85"/>
    </location>
</feature>
<dbReference type="Pfam" id="PF00619">
    <property type="entry name" value="CARD"/>
    <property type="match status" value="1"/>
</dbReference>
<keyword evidence="4" id="KW-0963">Cytoplasm</keyword>
<dbReference type="InterPro" id="IPR004020">
    <property type="entry name" value="DAPIN"/>
</dbReference>
<evidence type="ECO:0000256" key="13">
    <source>
        <dbReference type="ARBA" id="ARBA00023288"/>
    </source>
</evidence>
<feature type="region of interest" description="Disordered" evidence="14">
    <location>
        <begin position="645"/>
        <end position="664"/>
    </location>
</feature>
<evidence type="ECO:0000256" key="3">
    <source>
        <dbReference type="ARBA" id="ARBA00022475"/>
    </source>
</evidence>